<evidence type="ECO:0000313" key="6">
    <source>
        <dbReference type="EMBL" id="GLS92505.1"/>
    </source>
</evidence>
<dbReference type="InterPro" id="IPR016071">
    <property type="entry name" value="Staphylococal_nuclease_OB-fold"/>
</dbReference>
<evidence type="ECO:0000259" key="5">
    <source>
        <dbReference type="PROSITE" id="PS50830"/>
    </source>
</evidence>
<gene>
    <name evidence="6" type="ORF">GCM10007916_35770</name>
</gene>
<dbReference type="Gene3D" id="2.40.50.90">
    <property type="match status" value="1"/>
</dbReference>
<feature type="signal peptide" evidence="4">
    <location>
        <begin position="1"/>
        <end position="18"/>
    </location>
</feature>
<accession>A0ABQ6E5U2</accession>
<dbReference type="PROSITE" id="PS01284">
    <property type="entry name" value="TNASE_2"/>
    <property type="match status" value="1"/>
</dbReference>
<keyword evidence="4" id="KW-0732">Signal</keyword>
<keyword evidence="7" id="KW-1185">Reference proteome</keyword>
<protein>
    <recommendedName>
        <fullName evidence="5">TNase-like domain-containing protein</fullName>
    </recommendedName>
</protein>
<keyword evidence="2" id="KW-0255">Endonuclease</keyword>
<dbReference type="Pfam" id="PF00565">
    <property type="entry name" value="SNase"/>
    <property type="match status" value="1"/>
</dbReference>
<evidence type="ECO:0000256" key="4">
    <source>
        <dbReference type="SAM" id="SignalP"/>
    </source>
</evidence>
<dbReference type="InterPro" id="IPR002071">
    <property type="entry name" value="Thermonucl_AS"/>
</dbReference>
<sequence length="247" mass="28663">MRFVCLFYLLLSTSFSFADCPPVEWDETVILKTINDGDTVTLDNDRRIRFIGINTPEINHRELSQSDPYALEAKGLLERYIRPGDKLHLVYDKTKQDKYGRKLAYVYSKTGRNLGLLQLKAGFAQHWVIGKNDKFWRCFQDAQQQAKLRKRALWSDFKPLSAKRLQKSDKGYTYISGRISDKQQTNKGLTLILDRSLSVFIRKSNVKQFSDSDIDLSLHSKLLINGKLFFSRNKPKIILYHPAQILP</sequence>
<dbReference type="Proteomes" id="UP001157353">
    <property type="component" value="Unassembled WGS sequence"/>
</dbReference>
<feature type="domain" description="TNase-like" evidence="5">
    <location>
        <begin position="25"/>
        <end position="156"/>
    </location>
</feature>
<evidence type="ECO:0000313" key="7">
    <source>
        <dbReference type="Proteomes" id="UP001157353"/>
    </source>
</evidence>
<dbReference type="InterPro" id="IPR035437">
    <property type="entry name" value="SNase_OB-fold_sf"/>
</dbReference>
<keyword evidence="3" id="KW-0378">Hydrolase</keyword>
<dbReference type="PANTHER" id="PTHR12302:SF3">
    <property type="entry name" value="SERINE_THREONINE-PROTEIN KINASE 31"/>
    <property type="match status" value="1"/>
</dbReference>
<dbReference type="PANTHER" id="PTHR12302">
    <property type="entry name" value="EBNA2 BINDING PROTEIN P100"/>
    <property type="match status" value="1"/>
</dbReference>
<dbReference type="PROSITE" id="PS50830">
    <property type="entry name" value="TNASE_3"/>
    <property type="match status" value="1"/>
</dbReference>
<evidence type="ECO:0000256" key="2">
    <source>
        <dbReference type="ARBA" id="ARBA00022759"/>
    </source>
</evidence>
<reference evidence="7" key="1">
    <citation type="journal article" date="2019" name="Int. J. Syst. Evol. Microbiol.">
        <title>The Global Catalogue of Microorganisms (GCM) 10K type strain sequencing project: providing services to taxonomists for standard genome sequencing and annotation.</title>
        <authorList>
            <consortium name="The Broad Institute Genomics Platform"/>
            <consortium name="The Broad Institute Genome Sequencing Center for Infectious Disease"/>
            <person name="Wu L."/>
            <person name="Ma J."/>
        </authorList>
    </citation>
    <scope>NUCLEOTIDE SEQUENCE [LARGE SCALE GENOMIC DNA]</scope>
    <source>
        <strain evidence="7">NBRC 103166</strain>
    </source>
</reference>
<feature type="chain" id="PRO_5045593844" description="TNase-like domain-containing protein" evidence="4">
    <location>
        <begin position="19"/>
        <end position="247"/>
    </location>
</feature>
<proteinExistence type="predicted"/>
<organism evidence="6 7">
    <name type="scientific">Psychromonas marina</name>
    <dbReference type="NCBI Taxonomy" id="88364"/>
    <lineage>
        <taxon>Bacteria</taxon>
        <taxon>Pseudomonadati</taxon>
        <taxon>Pseudomonadota</taxon>
        <taxon>Gammaproteobacteria</taxon>
        <taxon>Alteromonadales</taxon>
        <taxon>Psychromonadaceae</taxon>
        <taxon>Psychromonas</taxon>
    </lineage>
</organism>
<name>A0ABQ6E5U2_9GAMM</name>
<comment type="caution">
    <text evidence="6">The sequence shown here is derived from an EMBL/GenBank/DDBJ whole genome shotgun (WGS) entry which is preliminary data.</text>
</comment>
<dbReference type="SUPFAM" id="SSF50199">
    <property type="entry name" value="Staphylococcal nuclease"/>
    <property type="match status" value="1"/>
</dbReference>
<evidence type="ECO:0000256" key="3">
    <source>
        <dbReference type="ARBA" id="ARBA00022801"/>
    </source>
</evidence>
<dbReference type="RefSeq" id="WP_284205609.1">
    <property type="nucleotide sequence ID" value="NZ_BSPQ01000026.1"/>
</dbReference>
<keyword evidence="1" id="KW-0540">Nuclease</keyword>
<evidence type="ECO:0000256" key="1">
    <source>
        <dbReference type="ARBA" id="ARBA00022722"/>
    </source>
</evidence>
<dbReference type="SMART" id="SM00318">
    <property type="entry name" value="SNc"/>
    <property type="match status" value="1"/>
</dbReference>
<dbReference type="EMBL" id="BSPQ01000026">
    <property type="protein sequence ID" value="GLS92505.1"/>
    <property type="molecule type" value="Genomic_DNA"/>
</dbReference>